<sequence length="453" mass="47245">MTPGAPTIGPRMSRRSFPLWLLPALAACQPPAPFEGPLTPSENPVLVGGGCLSPSWRTIQFGSPGDDVAVDVGLDADCHIFVAGTTGGVLEEESLTRGQFQDAFVASLDVTAQPRWLRQYGSEWDDTVKGLAVSPQGETYVVGSTPSAMPGAFNLGQGDAFAIKHEAGGALEWLVQRGSAQEDTGLGVALSRDGRHVFLAGGSMEKPDVSFDMRVEVLDAREGTGLETRRHGTDGHDRAEAVAVSADGSVVLVGATLGGFASPNAGSFDTVLAHLDPTLGLTWARQPATPDIDAGLKVVIAPDGSILMLALSFSDLVTGRAENDGISSAFLLKYDPLGRLHWVQRIGSPRELHRATGLAVDGHGAIYVAGGTHGAMDGPNQGGRDAFVVKYDAHGTRLWARQLGTPGMDEAHAVALTRAGDVVIAGYTTGRLGGAHAGGQDVFVARFNSRGQQ</sequence>
<reference evidence="2 3" key="1">
    <citation type="submission" date="2016-10" db="EMBL/GenBank/DDBJ databases">
        <authorList>
            <person name="Varghese N."/>
            <person name="Submissions S."/>
        </authorList>
    </citation>
    <scope>NUCLEOTIDE SEQUENCE [LARGE SCALE GENOMIC DNA]</scope>
    <source>
        <strain evidence="2 3">DSM 2260</strain>
    </source>
</reference>
<dbReference type="InterPro" id="IPR011043">
    <property type="entry name" value="Gal_Oxase/kelch_b-propeller"/>
</dbReference>
<comment type="caution">
    <text evidence="1">The sequence shown here is derived from an EMBL/GenBank/DDBJ whole genome shotgun (WGS) entry which is preliminary data.</text>
</comment>
<evidence type="ECO:0000313" key="2">
    <source>
        <dbReference type="EMBL" id="SDE62434.1"/>
    </source>
</evidence>
<evidence type="ECO:0000313" key="1">
    <source>
        <dbReference type="EMBL" id="GEL75134.1"/>
    </source>
</evidence>
<dbReference type="EMBL" id="BJVY01000061">
    <property type="protein sequence ID" value="GEL75134.1"/>
    <property type="molecule type" value="Genomic_DNA"/>
</dbReference>
<reference evidence="1 4" key="2">
    <citation type="submission" date="2019-07" db="EMBL/GenBank/DDBJ databases">
        <title>Whole genome shotgun sequence of Myxococcus virescens NBRC 100334.</title>
        <authorList>
            <person name="Hosoyama A."/>
            <person name="Uohara A."/>
            <person name="Ohji S."/>
            <person name="Ichikawa N."/>
        </authorList>
    </citation>
    <scope>NUCLEOTIDE SEQUENCE [LARGE SCALE GENOMIC DNA]</scope>
    <source>
        <strain evidence="1 4">NBRC 100334</strain>
    </source>
</reference>
<dbReference type="RefSeq" id="WP_090491937.1">
    <property type="nucleotide sequence ID" value="NZ_BJVY01000061.1"/>
</dbReference>
<dbReference type="InterPro" id="IPR015943">
    <property type="entry name" value="WD40/YVTN_repeat-like_dom_sf"/>
</dbReference>
<evidence type="ECO:0000313" key="4">
    <source>
        <dbReference type="Proteomes" id="UP000321224"/>
    </source>
</evidence>
<dbReference type="SUPFAM" id="SSF50965">
    <property type="entry name" value="Galactose oxidase, central domain"/>
    <property type="match status" value="1"/>
</dbReference>
<name>A0A511HP17_9BACT</name>
<dbReference type="Gene3D" id="2.130.10.10">
    <property type="entry name" value="YVTN repeat-like/Quinoprotein amine dehydrogenase"/>
    <property type="match status" value="1"/>
</dbReference>
<dbReference type="AlphaFoldDB" id="A0A511HP17"/>
<dbReference type="Gene3D" id="2.80.10.50">
    <property type="match status" value="1"/>
</dbReference>
<organism evidence="1 4">
    <name type="scientific">Myxococcus virescens</name>
    <dbReference type="NCBI Taxonomy" id="83456"/>
    <lineage>
        <taxon>Bacteria</taxon>
        <taxon>Pseudomonadati</taxon>
        <taxon>Myxococcota</taxon>
        <taxon>Myxococcia</taxon>
        <taxon>Myxococcales</taxon>
        <taxon>Cystobacterineae</taxon>
        <taxon>Myxococcaceae</taxon>
        <taxon>Myxococcus</taxon>
    </lineage>
</organism>
<dbReference type="PANTHER" id="PTHR35580">
    <property type="entry name" value="CELL SURFACE GLYCOPROTEIN (S-LAYER PROTEIN)-LIKE PROTEIN"/>
    <property type="match status" value="1"/>
</dbReference>
<keyword evidence="3" id="KW-1185">Reference proteome</keyword>
<gene>
    <name evidence="1" type="ORF">MVI01_69180</name>
    <name evidence="2" type="ORF">SAMN04488504_109142</name>
</gene>
<dbReference type="InterPro" id="IPR052918">
    <property type="entry name" value="Motility_Chemotaxis_Reg"/>
</dbReference>
<dbReference type="Proteomes" id="UP000321224">
    <property type="component" value="Unassembled WGS sequence"/>
</dbReference>
<evidence type="ECO:0000313" key="3">
    <source>
        <dbReference type="Proteomes" id="UP000198717"/>
    </source>
</evidence>
<dbReference type="PANTHER" id="PTHR35580:SF1">
    <property type="entry name" value="PHYTASE-LIKE DOMAIN-CONTAINING PROTEIN"/>
    <property type="match status" value="1"/>
</dbReference>
<dbReference type="Proteomes" id="UP000198717">
    <property type="component" value="Unassembled WGS sequence"/>
</dbReference>
<proteinExistence type="predicted"/>
<dbReference type="EMBL" id="FNAJ01000009">
    <property type="protein sequence ID" value="SDE62434.1"/>
    <property type="molecule type" value="Genomic_DNA"/>
</dbReference>
<protein>
    <submittedName>
        <fullName evidence="1">Uncharacterized protein</fullName>
    </submittedName>
</protein>
<accession>A0A511HP17</accession>